<dbReference type="EMBL" id="AB996601">
    <property type="protein sequence ID" value="BAS01663.1"/>
    <property type="molecule type" value="Genomic_DNA"/>
</dbReference>
<reference evidence="5" key="1">
    <citation type="journal article" date="2015" name="Genome Biol. Evol.">
        <title>Nucleomorph Genome Sequences of Two Chlorarachniophytes, Amorphochlora amoebiformis and Lotharella vacuolata.</title>
        <authorList>
            <person name="Suzuki S."/>
            <person name="Shirato S."/>
            <person name="Hirakawa Y."/>
            <person name="Ishida K."/>
        </authorList>
    </citation>
    <scope>NUCLEOTIDE SEQUENCE</scope>
    <source>
        <strain evidence="5">CCMP240</strain>
    </source>
</reference>
<protein>
    <submittedName>
        <fullName evidence="5">Pre-rRNA processing protein</fullName>
    </submittedName>
</protein>
<sequence>MFKRYNDLEKLHILLDSSFLHYIIKNKIDFFKSFNLFFNKNYILYTTECIIKEILNLTMYNKVLVRFLNISAIKKLKCYHNQSYGDRCIIKKLKTTNFFIVATQDKLLIKTTIKVYSIYNSFLK</sequence>
<proteinExistence type="predicted"/>
<organism evidence="5">
    <name type="scientific">Lotharella vacuolata</name>
    <dbReference type="NCBI Taxonomy" id="74820"/>
    <lineage>
        <taxon>Eukaryota</taxon>
        <taxon>Sar</taxon>
        <taxon>Rhizaria</taxon>
        <taxon>Cercozoa</taxon>
        <taxon>Chlorarachniophyceae</taxon>
        <taxon>Lotharella</taxon>
    </lineage>
</organism>
<dbReference type="InterPro" id="IPR006984">
    <property type="entry name" value="Fcf1/UTP23"/>
</dbReference>
<keyword evidence="4" id="KW-0539">Nucleus</keyword>
<name>A0A0H5BHP5_9EUKA</name>
<keyword evidence="3" id="KW-0698">rRNA processing</keyword>
<gene>
    <name evidence="5" type="primary">fcf1</name>
</gene>
<evidence type="ECO:0000256" key="4">
    <source>
        <dbReference type="ARBA" id="ARBA00023242"/>
    </source>
</evidence>
<evidence type="ECO:0000256" key="2">
    <source>
        <dbReference type="ARBA" id="ARBA00022517"/>
    </source>
</evidence>
<comment type="subcellular location">
    <subcellularLocation>
        <location evidence="1">Nucleus</location>
        <location evidence="1">Nucleolus</location>
    </subcellularLocation>
</comment>
<dbReference type="GO" id="GO:0032040">
    <property type="term" value="C:small-subunit processome"/>
    <property type="evidence" value="ECO:0007669"/>
    <property type="project" value="InterPro"/>
</dbReference>
<dbReference type="Gene3D" id="3.40.50.1010">
    <property type="entry name" value="5'-nuclease"/>
    <property type="match status" value="1"/>
</dbReference>
<accession>A0A0H5BHP5</accession>
<keyword evidence="5" id="KW-0542">Nucleomorph</keyword>
<evidence type="ECO:0000256" key="3">
    <source>
        <dbReference type="ARBA" id="ARBA00022552"/>
    </source>
</evidence>
<dbReference type="AlphaFoldDB" id="A0A0H5BHP5"/>
<dbReference type="GO" id="GO:0006364">
    <property type="term" value="P:rRNA processing"/>
    <property type="evidence" value="ECO:0007669"/>
    <property type="project" value="UniProtKB-KW"/>
</dbReference>
<keyword evidence="2" id="KW-0690">Ribosome biogenesis</keyword>
<dbReference type="Pfam" id="PF04900">
    <property type="entry name" value="Fcf1"/>
    <property type="match status" value="1"/>
</dbReference>
<geneLocation type="nucleomorph" evidence="5"/>
<evidence type="ECO:0000256" key="1">
    <source>
        <dbReference type="ARBA" id="ARBA00004604"/>
    </source>
</evidence>
<dbReference type="SUPFAM" id="SSF88723">
    <property type="entry name" value="PIN domain-like"/>
    <property type="match status" value="1"/>
</dbReference>
<dbReference type="PANTHER" id="PTHR12416">
    <property type="entry name" value="RRNA-PROCESSING PROTEIN UTP23 HOMOLOG"/>
    <property type="match status" value="1"/>
</dbReference>
<dbReference type="InterPro" id="IPR029060">
    <property type="entry name" value="PIN-like_dom_sf"/>
</dbReference>
<evidence type="ECO:0000313" key="5">
    <source>
        <dbReference type="EMBL" id="BAS01663.1"/>
    </source>
</evidence>